<evidence type="ECO:0000313" key="2">
    <source>
        <dbReference type="EMBL" id="NMP21676.1"/>
    </source>
</evidence>
<dbReference type="Proteomes" id="UP000533476">
    <property type="component" value="Unassembled WGS sequence"/>
</dbReference>
<dbReference type="Gene3D" id="3.40.190.10">
    <property type="entry name" value="Periplasmic binding protein-like II"/>
    <property type="match status" value="2"/>
</dbReference>
<dbReference type="RefSeq" id="WP_169097283.1">
    <property type="nucleotide sequence ID" value="NZ_JABBVZ010000011.1"/>
</dbReference>
<proteinExistence type="inferred from homology"/>
<keyword evidence="3" id="KW-1185">Reference proteome</keyword>
<dbReference type="CDD" id="cd13540">
    <property type="entry name" value="PBP2_ModA_WtpA"/>
    <property type="match status" value="1"/>
</dbReference>
<dbReference type="InterPro" id="IPR050682">
    <property type="entry name" value="ModA/WtpA"/>
</dbReference>
<sequence>MRRIRWVVVGFLGTALLAGCGEKTPTAKPQGTVTVAYAGSLEDVNDQIIGPQFEKATGYAYQGEGGGALGMAQKIRSHTIAANVFESMGYAPIQLLEPHQARWAVSFASSPLVIAFNPKSRYGTELTAIKEGKKPLSDLFTLMQSPGFRLGRTNPNTDPQGQAFYMMVELAEKKYHLPAGTASKILGVPDNPHQVYSEEGILTLLQSGALDASSAFLSEAEQRHLDFIRLPQDLNFADPSQNAWYSQASVRVSSGVVHGSALTIDITTVGQPSPGALSFVRYVLGPKGQHWMKSAGYTVLPPQVVGARQALPKTLRSLVR</sequence>
<dbReference type="PROSITE" id="PS51257">
    <property type="entry name" value="PROKAR_LIPOPROTEIN"/>
    <property type="match status" value="1"/>
</dbReference>
<comment type="caution">
    <text evidence="2">The sequence shown here is derived from an EMBL/GenBank/DDBJ whole genome shotgun (WGS) entry which is preliminary data.</text>
</comment>
<gene>
    <name evidence="2" type="ORF">HIJ39_04815</name>
</gene>
<dbReference type="SUPFAM" id="SSF53850">
    <property type="entry name" value="Periplasmic binding protein-like II"/>
    <property type="match status" value="1"/>
</dbReference>
<dbReference type="PANTHER" id="PTHR30632:SF16">
    <property type="entry name" value="MOLYBDATE_TUNGSTATE-BINDING PROTEIN WTPA"/>
    <property type="match status" value="1"/>
</dbReference>
<dbReference type="GO" id="GO:0015689">
    <property type="term" value="P:molybdate ion transport"/>
    <property type="evidence" value="ECO:0007669"/>
    <property type="project" value="TreeGrafter"/>
</dbReference>
<dbReference type="GO" id="GO:0030973">
    <property type="term" value="F:molybdate ion binding"/>
    <property type="evidence" value="ECO:0007669"/>
    <property type="project" value="TreeGrafter"/>
</dbReference>
<comment type="similarity">
    <text evidence="1">Belongs to the bacterial solute-binding protein 1 family. WtpA subfamily.</text>
</comment>
<dbReference type="AlphaFoldDB" id="A0A7Y0Q291"/>
<evidence type="ECO:0000313" key="3">
    <source>
        <dbReference type="Proteomes" id="UP000533476"/>
    </source>
</evidence>
<name>A0A7Y0Q291_9FIRM</name>
<organism evidence="2 3">
    <name type="scientific">Sulfobacillus harzensis</name>
    <dbReference type="NCBI Taxonomy" id="2729629"/>
    <lineage>
        <taxon>Bacteria</taxon>
        <taxon>Bacillati</taxon>
        <taxon>Bacillota</taxon>
        <taxon>Clostridia</taxon>
        <taxon>Eubacteriales</taxon>
        <taxon>Clostridiales Family XVII. Incertae Sedis</taxon>
        <taxon>Sulfobacillus</taxon>
    </lineage>
</organism>
<accession>A0A7Y0Q291</accession>
<dbReference type="Pfam" id="PF13531">
    <property type="entry name" value="SBP_bac_11"/>
    <property type="match status" value="1"/>
</dbReference>
<protein>
    <submittedName>
        <fullName evidence="2">Solute-binding protein</fullName>
    </submittedName>
</protein>
<dbReference type="EMBL" id="JABBVZ010000011">
    <property type="protein sequence ID" value="NMP21676.1"/>
    <property type="molecule type" value="Genomic_DNA"/>
</dbReference>
<dbReference type="PANTHER" id="PTHR30632">
    <property type="entry name" value="MOLYBDATE-BINDING PERIPLASMIC PROTEIN"/>
    <property type="match status" value="1"/>
</dbReference>
<reference evidence="2 3" key="1">
    <citation type="submission" date="2020-04" db="EMBL/GenBank/DDBJ databases">
        <authorList>
            <person name="Zhang R."/>
            <person name="Schippers A."/>
        </authorList>
    </citation>
    <scope>NUCLEOTIDE SEQUENCE [LARGE SCALE GENOMIC DNA]</scope>
    <source>
        <strain evidence="2 3">DSM 109850</strain>
    </source>
</reference>
<evidence type="ECO:0000256" key="1">
    <source>
        <dbReference type="ARBA" id="ARBA00009438"/>
    </source>
</evidence>